<gene>
    <name evidence="1" type="ORF">HMPREF0551_0605</name>
</gene>
<dbReference type="Proteomes" id="UP000011021">
    <property type="component" value="Unassembled WGS sequence"/>
</dbReference>
<proteinExistence type="predicted"/>
<evidence type="ECO:0000313" key="1">
    <source>
        <dbReference type="EMBL" id="EFV95697.1"/>
    </source>
</evidence>
<evidence type="ECO:0000313" key="2">
    <source>
        <dbReference type="Proteomes" id="UP000011021"/>
    </source>
</evidence>
<dbReference type="EMBL" id="AEQP01000002">
    <property type="protein sequence ID" value="EFV95697.1"/>
    <property type="molecule type" value="Genomic_DNA"/>
</dbReference>
<accession>E7RV93</accession>
<comment type="caution">
    <text evidence="1">The sequence shown here is derived from an EMBL/GenBank/DDBJ whole genome shotgun (WGS) entry which is preliminary data.</text>
</comment>
<dbReference type="AlphaFoldDB" id="E7RV93"/>
<protein>
    <submittedName>
        <fullName evidence="1">Uncharacterized protein</fullName>
    </submittedName>
</protein>
<dbReference type="HOGENOM" id="CLU_2898675_0_0_4"/>
<keyword evidence="2" id="KW-1185">Reference proteome</keyword>
<name>E7RV93_9BURK</name>
<sequence length="62" mass="6711">MMATKTSNPLTTSNRKSHTFFMLYPCLPKAHPPAAITVIHGVRCIGLASDARFHGKDTDSPA</sequence>
<organism evidence="1 2">
    <name type="scientific">Lautropia mirabilis ATCC 51599</name>
    <dbReference type="NCBI Taxonomy" id="887898"/>
    <lineage>
        <taxon>Bacteria</taxon>
        <taxon>Pseudomonadati</taxon>
        <taxon>Pseudomonadota</taxon>
        <taxon>Betaproteobacteria</taxon>
        <taxon>Burkholderiales</taxon>
        <taxon>Burkholderiaceae</taxon>
        <taxon>Lautropia</taxon>
    </lineage>
</organism>
<reference evidence="1 2" key="1">
    <citation type="submission" date="2010-12" db="EMBL/GenBank/DDBJ databases">
        <authorList>
            <person name="Muzny D."/>
            <person name="Qin X."/>
            <person name="Deng J."/>
            <person name="Jiang H."/>
            <person name="Liu Y."/>
            <person name="Qu J."/>
            <person name="Song X.-Z."/>
            <person name="Zhang L."/>
            <person name="Thornton R."/>
            <person name="Coyle M."/>
            <person name="Francisco L."/>
            <person name="Jackson L."/>
            <person name="Javaid M."/>
            <person name="Korchina V."/>
            <person name="Kovar C."/>
            <person name="Mata R."/>
            <person name="Mathew T."/>
            <person name="Ngo R."/>
            <person name="Nguyen L."/>
            <person name="Nguyen N."/>
            <person name="Okwuonu G."/>
            <person name="Ongeri F."/>
            <person name="Pham C."/>
            <person name="Simmons D."/>
            <person name="Wilczek-Boney K."/>
            <person name="Hale W."/>
            <person name="Jakkamsetti A."/>
            <person name="Pham P."/>
            <person name="Ruth R."/>
            <person name="San Lucas F."/>
            <person name="Warren J."/>
            <person name="Zhang J."/>
            <person name="Zhao Z."/>
            <person name="Zhou C."/>
            <person name="Zhu D."/>
            <person name="Lee S."/>
            <person name="Bess C."/>
            <person name="Blankenburg K."/>
            <person name="Forbes L."/>
            <person name="Fu Q."/>
            <person name="Gubbala S."/>
            <person name="Hirani K."/>
            <person name="Jayaseelan J.C."/>
            <person name="Lara F."/>
            <person name="Munidasa M."/>
            <person name="Palculict T."/>
            <person name="Patil S."/>
            <person name="Pu L.-L."/>
            <person name="Saada N."/>
            <person name="Tang L."/>
            <person name="Weissenberger G."/>
            <person name="Zhu Y."/>
            <person name="Hemphill L."/>
            <person name="Shang Y."/>
            <person name="Youmans B."/>
            <person name="Ayvaz T."/>
            <person name="Ross M."/>
            <person name="Santibanez J."/>
            <person name="Aqrawi P."/>
            <person name="Gross S."/>
            <person name="Joshi V."/>
            <person name="Fowler G."/>
            <person name="Nazareth L."/>
            <person name="Reid J."/>
            <person name="Worley K."/>
            <person name="Petrosino J."/>
            <person name="Highlander S."/>
            <person name="Gibbs R."/>
        </authorList>
    </citation>
    <scope>NUCLEOTIDE SEQUENCE [LARGE SCALE GENOMIC DNA]</scope>
    <source>
        <strain evidence="1 2">ATCC 51599</strain>
    </source>
</reference>